<keyword evidence="1" id="KW-0813">Transport</keyword>
<evidence type="ECO:0000313" key="7">
    <source>
        <dbReference type="EMBL" id="GGG96933.1"/>
    </source>
</evidence>
<dbReference type="PANTHER" id="PTHR42794:SF1">
    <property type="entry name" value="HEMIN IMPORT ATP-BINDING PROTEIN HMUV"/>
    <property type="match status" value="1"/>
</dbReference>
<keyword evidence="8" id="KW-1185">Reference proteome</keyword>
<organism evidence="7 8">
    <name type="scientific">Glycocaulis albus</name>
    <dbReference type="NCBI Taxonomy" id="1382801"/>
    <lineage>
        <taxon>Bacteria</taxon>
        <taxon>Pseudomonadati</taxon>
        <taxon>Pseudomonadota</taxon>
        <taxon>Alphaproteobacteria</taxon>
        <taxon>Maricaulales</taxon>
        <taxon>Maricaulaceae</taxon>
        <taxon>Glycocaulis</taxon>
    </lineage>
</organism>
<dbReference type="RefSeq" id="WP_188451541.1">
    <property type="nucleotide sequence ID" value="NZ_BMFS01000004.1"/>
</dbReference>
<dbReference type="EMBL" id="BMFS01000004">
    <property type="protein sequence ID" value="GGG96933.1"/>
    <property type="molecule type" value="Genomic_DNA"/>
</dbReference>
<name>A0ABQ1XLG0_9PROT</name>
<accession>A0ABQ1XLG0</accession>
<evidence type="ECO:0000256" key="3">
    <source>
        <dbReference type="ARBA" id="ARBA00022840"/>
    </source>
</evidence>
<evidence type="ECO:0000259" key="6">
    <source>
        <dbReference type="PROSITE" id="PS50893"/>
    </source>
</evidence>
<dbReference type="PANTHER" id="PTHR42794">
    <property type="entry name" value="HEMIN IMPORT ATP-BINDING PROTEIN HMUV"/>
    <property type="match status" value="1"/>
</dbReference>
<evidence type="ECO:0000256" key="2">
    <source>
        <dbReference type="ARBA" id="ARBA00022741"/>
    </source>
</evidence>
<evidence type="ECO:0000256" key="4">
    <source>
        <dbReference type="ARBA" id="ARBA00022967"/>
    </source>
</evidence>
<keyword evidence="2" id="KW-0547">Nucleotide-binding</keyword>
<evidence type="ECO:0000256" key="1">
    <source>
        <dbReference type="ARBA" id="ARBA00022448"/>
    </source>
</evidence>
<dbReference type="Proteomes" id="UP000648722">
    <property type="component" value="Unassembled WGS sequence"/>
</dbReference>
<proteinExistence type="predicted"/>
<evidence type="ECO:0000313" key="8">
    <source>
        <dbReference type="Proteomes" id="UP000648722"/>
    </source>
</evidence>
<dbReference type="InterPro" id="IPR003439">
    <property type="entry name" value="ABC_transporter-like_ATP-bd"/>
</dbReference>
<comment type="function">
    <text evidence="5">Part of the ABC transporter complex HmuTUV involved in hemin import. Responsible for energy coupling to the transport system.</text>
</comment>
<dbReference type="Gene3D" id="3.40.50.300">
    <property type="entry name" value="P-loop containing nucleotide triphosphate hydrolases"/>
    <property type="match status" value="1"/>
</dbReference>
<dbReference type="InterPro" id="IPR003593">
    <property type="entry name" value="AAA+_ATPase"/>
</dbReference>
<gene>
    <name evidence="7" type="ORF">GCM10007420_10740</name>
</gene>
<keyword evidence="4" id="KW-1278">Translocase</keyword>
<evidence type="ECO:0000256" key="5">
    <source>
        <dbReference type="ARBA" id="ARBA00037066"/>
    </source>
</evidence>
<dbReference type="CDD" id="cd03214">
    <property type="entry name" value="ABC_Iron-Siderophores_B12_Hemin"/>
    <property type="match status" value="1"/>
</dbReference>
<dbReference type="SMART" id="SM00382">
    <property type="entry name" value="AAA"/>
    <property type="match status" value="1"/>
</dbReference>
<dbReference type="PROSITE" id="PS50893">
    <property type="entry name" value="ABC_TRANSPORTER_2"/>
    <property type="match status" value="1"/>
</dbReference>
<feature type="domain" description="ABC transporter" evidence="6">
    <location>
        <begin position="3"/>
        <end position="241"/>
    </location>
</feature>
<keyword evidence="3" id="KW-0067">ATP-binding</keyword>
<dbReference type="InterPro" id="IPR027417">
    <property type="entry name" value="P-loop_NTPase"/>
</dbReference>
<dbReference type="Pfam" id="PF00005">
    <property type="entry name" value="ABC_tran"/>
    <property type="match status" value="1"/>
</dbReference>
<sequence length="251" mass="26387">MSARLDIIAASAGHADHTVLHDINIAVQPGEFVCLVGPNGAGKSTLLKLAAGILPAREGDVHLGGQDVSAMSARERARHMAWLAQERSAAWAMRGVDIVALGRFAHEGRPYERLPQAARERVNEAITRCGASTFAHRPVDTLSGGEKARIHLARTLASGAPLLLLDEPLNALDPRHQLDVMALLQAEAGRGTAIVLALHDLAMARRHAARVIVLDQGRVVADGPPATALNPIILADVFAVQAAADGGYAPA</sequence>
<reference evidence="8" key="1">
    <citation type="journal article" date="2019" name="Int. J. Syst. Evol. Microbiol.">
        <title>The Global Catalogue of Microorganisms (GCM) 10K type strain sequencing project: providing services to taxonomists for standard genome sequencing and annotation.</title>
        <authorList>
            <consortium name="The Broad Institute Genomics Platform"/>
            <consortium name="The Broad Institute Genome Sequencing Center for Infectious Disease"/>
            <person name="Wu L."/>
            <person name="Ma J."/>
        </authorList>
    </citation>
    <scope>NUCLEOTIDE SEQUENCE [LARGE SCALE GENOMIC DNA]</scope>
    <source>
        <strain evidence="8">CGMCC 1.12766</strain>
    </source>
</reference>
<comment type="caution">
    <text evidence="7">The sequence shown here is derived from an EMBL/GenBank/DDBJ whole genome shotgun (WGS) entry which is preliminary data.</text>
</comment>
<protein>
    <submittedName>
        <fullName evidence="7">Iron ABC transporter ATPase</fullName>
    </submittedName>
</protein>
<dbReference type="SUPFAM" id="SSF52540">
    <property type="entry name" value="P-loop containing nucleoside triphosphate hydrolases"/>
    <property type="match status" value="1"/>
</dbReference>